<evidence type="ECO:0000313" key="2">
    <source>
        <dbReference type="Proteomes" id="UP001216801"/>
    </source>
</evidence>
<dbReference type="InterPro" id="IPR057383">
    <property type="entry name" value="Tad3"/>
</dbReference>
<reference evidence="1" key="1">
    <citation type="submission" date="2023-03" db="EMBL/GenBank/DDBJ databases">
        <title>Genetic diversity of Bacillus cereus sensu lato isolates from Slovenia.</title>
        <authorList>
            <person name="Abdelli M."/>
        </authorList>
    </citation>
    <scope>NUCLEOTIDE SEQUENCE</scope>
    <source>
        <strain evidence="1">SIBC39</strain>
    </source>
</reference>
<dbReference type="CDD" id="cd15482">
    <property type="entry name" value="Sialidase_non-viral"/>
    <property type="match status" value="1"/>
</dbReference>
<accession>A0AAJ1K756</accession>
<name>A0AAJ1K756_9BACI</name>
<dbReference type="RefSeq" id="WP_277617284.1">
    <property type="nucleotide sequence ID" value="NZ_JARPRP010000041.1"/>
</dbReference>
<dbReference type="EMBL" id="JARPRR010000028">
    <property type="protein sequence ID" value="MDG0955766.1"/>
    <property type="molecule type" value="Genomic_DNA"/>
</dbReference>
<protein>
    <submittedName>
        <fullName evidence="1">Uncharacterized protein</fullName>
    </submittedName>
</protein>
<proteinExistence type="predicted"/>
<comment type="caution">
    <text evidence="1">The sequence shown here is derived from an EMBL/GenBank/DDBJ whole genome shotgun (WGS) entry which is preliminary data.</text>
</comment>
<dbReference type="Pfam" id="PF25185">
    <property type="entry name" value="Tad3"/>
    <property type="match status" value="1"/>
</dbReference>
<dbReference type="Proteomes" id="UP001216801">
    <property type="component" value="Unassembled WGS sequence"/>
</dbReference>
<sequence>MSKLVDWANEELNQLSKDIANDGDNSMQEEMNKCVLEIVRVFSEQGHSGMSAAYALGLIKRLLSWKPITPLTGEESEWNDVGGGDGESIQQNNRCSAIFRKNNDNSTAYYIDGKVFSDDGGVTWFTNRDSCIPIAFPFAVPDQPEYVILSTRKDENYETRKSEM</sequence>
<gene>
    <name evidence="1" type="ORF">P6U19_24680</name>
</gene>
<dbReference type="AlphaFoldDB" id="A0AAJ1K756"/>
<evidence type="ECO:0000313" key="1">
    <source>
        <dbReference type="EMBL" id="MDG0955766.1"/>
    </source>
</evidence>
<organism evidence="1 2">
    <name type="scientific">Bacillus paranthracis</name>
    <dbReference type="NCBI Taxonomy" id="2026186"/>
    <lineage>
        <taxon>Bacteria</taxon>
        <taxon>Bacillati</taxon>
        <taxon>Bacillota</taxon>
        <taxon>Bacilli</taxon>
        <taxon>Bacillales</taxon>
        <taxon>Bacillaceae</taxon>
        <taxon>Bacillus</taxon>
        <taxon>Bacillus cereus group</taxon>
    </lineage>
</organism>